<keyword evidence="2" id="KW-1185">Reference proteome</keyword>
<evidence type="ECO:0000313" key="1">
    <source>
        <dbReference type="EMBL" id="SEQ48186.1"/>
    </source>
</evidence>
<reference evidence="2" key="1">
    <citation type="submission" date="2016-10" db="EMBL/GenBank/DDBJ databases">
        <authorList>
            <person name="Varghese N."/>
            <person name="Submissions S."/>
        </authorList>
    </citation>
    <scope>NUCLEOTIDE SEQUENCE [LARGE SCALE GENOMIC DNA]</scope>
    <source>
        <strain evidence="2">8N4</strain>
    </source>
</reference>
<evidence type="ECO:0000313" key="2">
    <source>
        <dbReference type="Proteomes" id="UP000242515"/>
    </source>
</evidence>
<dbReference type="PANTHER" id="PTHR35175">
    <property type="entry name" value="DUF1289 DOMAIN-CONTAINING PROTEIN"/>
    <property type="match status" value="1"/>
</dbReference>
<organism evidence="1 2">
    <name type="scientific">Rosenbergiella nectarea</name>
    <dbReference type="NCBI Taxonomy" id="988801"/>
    <lineage>
        <taxon>Bacteria</taxon>
        <taxon>Pseudomonadati</taxon>
        <taxon>Pseudomonadota</taxon>
        <taxon>Gammaproteobacteria</taxon>
        <taxon>Enterobacterales</taxon>
        <taxon>Erwiniaceae</taxon>
        <taxon>Rosenbergiella</taxon>
    </lineage>
</organism>
<dbReference type="STRING" id="988801.SAMN05216522_103168"/>
<dbReference type="AlphaFoldDB" id="A0A1H9GDN2"/>
<name>A0A1H9GDN2_9GAMM</name>
<accession>A0A1H9GDN2</accession>
<dbReference type="EMBL" id="FOGC01000003">
    <property type="protein sequence ID" value="SEQ48186.1"/>
    <property type="molecule type" value="Genomic_DNA"/>
</dbReference>
<dbReference type="Proteomes" id="UP000242515">
    <property type="component" value="Unassembled WGS sequence"/>
</dbReference>
<protein>
    <recommendedName>
        <fullName evidence="3">DUF1289 domain-containing protein</fullName>
    </recommendedName>
</protein>
<dbReference type="OrthoDB" id="8911262at2"/>
<dbReference type="InterPro" id="IPR010710">
    <property type="entry name" value="DUF1289"/>
</dbReference>
<dbReference type="PANTHER" id="PTHR35175:SF1">
    <property type="entry name" value="OXIDOREDUCTASE"/>
    <property type="match status" value="1"/>
</dbReference>
<dbReference type="Pfam" id="PF06945">
    <property type="entry name" value="DUF1289"/>
    <property type="match status" value="1"/>
</dbReference>
<sequence>MAEQLEMFSLPNPCRGLCQANARGYCLGCFRSREERFGWQGFSDAQKLNVLRLCTLRQRAAQRVAPITLEDVTEQGELF</sequence>
<evidence type="ECO:0008006" key="3">
    <source>
        <dbReference type="Google" id="ProtNLM"/>
    </source>
</evidence>
<proteinExistence type="predicted"/>
<gene>
    <name evidence="1" type="ORF">SAMN05216522_103168</name>
</gene>
<dbReference type="RefSeq" id="WP_092673887.1">
    <property type="nucleotide sequence ID" value="NZ_FOGC01000003.1"/>
</dbReference>